<gene>
    <name evidence="7" type="ORF">DCO16_04965</name>
</gene>
<evidence type="ECO:0000256" key="4">
    <source>
        <dbReference type="RuleBase" id="RU003719"/>
    </source>
</evidence>
<name>A0A6M9PHY7_9BURK</name>
<evidence type="ECO:0000313" key="8">
    <source>
        <dbReference type="Proteomes" id="UP000500806"/>
    </source>
</evidence>
<dbReference type="SUPFAM" id="SSF51735">
    <property type="entry name" value="NAD(P)-binding Rossmann-fold domains"/>
    <property type="match status" value="1"/>
</dbReference>
<dbReference type="AlphaFoldDB" id="A0A6M9PHY7"/>
<reference evidence="7 8" key="1">
    <citation type="submission" date="2018-04" db="EMBL/GenBank/DDBJ databases">
        <title>Polynucleobacter sp. LimPoW16 genome.</title>
        <authorList>
            <person name="Hahn M.W."/>
        </authorList>
    </citation>
    <scope>NUCLEOTIDE SEQUENCE [LARGE SCALE GENOMIC DNA]</scope>
    <source>
        <strain evidence="7 8">LimPoW16</strain>
    </source>
</reference>
<keyword evidence="2 4" id="KW-0560">Oxidoreductase</keyword>
<dbReference type="PANTHER" id="PTHR42789">
    <property type="entry name" value="D-ISOMER SPECIFIC 2-HYDROXYACID DEHYDROGENASE FAMILY PROTEIN (AFU_ORTHOLOGUE AFUA_6G10090)"/>
    <property type="match status" value="1"/>
</dbReference>
<dbReference type="InterPro" id="IPR050857">
    <property type="entry name" value="D-2-hydroxyacid_DH"/>
</dbReference>
<evidence type="ECO:0000256" key="3">
    <source>
        <dbReference type="ARBA" id="ARBA00023027"/>
    </source>
</evidence>
<dbReference type="KEGG" id="pani:DCO16_04965"/>
<dbReference type="FunFam" id="3.40.50.720:FF:000041">
    <property type="entry name" value="D-3-phosphoglycerate dehydrogenase"/>
    <property type="match status" value="1"/>
</dbReference>
<dbReference type="GO" id="GO:0004617">
    <property type="term" value="F:phosphoglycerate dehydrogenase activity"/>
    <property type="evidence" value="ECO:0007669"/>
    <property type="project" value="UniProtKB-ARBA"/>
</dbReference>
<protein>
    <submittedName>
        <fullName evidence="7">3-phosphoglycerate dehydrogenase</fullName>
    </submittedName>
</protein>
<dbReference type="Pfam" id="PF00389">
    <property type="entry name" value="2-Hacid_dh"/>
    <property type="match status" value="1"/>
</dbReference>
<evidence type="ECO:0000259" key="5">
    <source>
        <dbReference type="Pfam" id="PF00389"/>
    </source>
</evidence>
<sequence length="309" mass="33516">MKILIPEGILSESLDRLRAEQHEVIYNPELVNHHEKLIEAAQDVHAIIVRRLTQVRGELLDVMKNCKAVGRLGVGLDNIDVKTCRARGIEVIPAIGANARSVAEYVITTSMMLMRKAYLATDEVSSGKWPKARIDQGKEILGSTLGIIGLGSIGRATADLAIKLGFQVIAVSNPTSQEKQPRLDGIKYVSLEELITKSDIVSLHLPYTAESKNMIDTKSIAQMKSGAILINAARGGIVDDDALIEALHNGHLGGAAIDVFENEPLQKSAKYSNVPNLILTPHIAGITQQSESRVNKAVIDKILQVLSTK</sequence>
<comment type="similarity">
    <text evidence="1 4">Belongs to the D-isomer specific 2-hydroxyacid dehydrogenase family.</text>
</comment>
<dbReference type="InterPro" id="IPR006139">
    <property type="entry name" value="D-isomer_2_OHA_DH_cat_dom"/>
</dbReference>
<dbReference type="InterPro" id="IPR029753">
    <property type="entry name" value="D-isomer_DH_CS"/>
</dbReference>
<dbReference type="InterPro" id="IPR036291">
    <property type="entry name" value="NAD(P)-bd_dom_sf"/>
</dbReference>
<dbReference type="PROSITE" id="PS00670">
    <property type="entry name" value="D_2_HYDROXYACID_DH_2"/>
    <property type="match status" value="1"/>
</dbReference>
<dbReference type="PANTHER" id="PTHR42789:SF1">
    <property type="entry name" value="D-ISOMER SPECIFIC 2-HYDROXYACID DEHYDROGENASE FAMILY PROTEIN (AFU_ORTHOLOGUE AFUA_6G10090)"/>
    <property type="match status" value="1"/>
</dbReference>
<dbReference type="RefSeq" id="WP_173942623.1">
    <property type="nucleotide sequence ID" value="NZ_CBCSCD010000001.1"/>
</dbReference>
<organism evidence="7 8">
    <name type="scientific">Polynucleobacter antarcticus</name>
    <dbReference type="NCBI Taxonomy" id="1743162"/>
    <lineage>
        <taxon>Bacteria</taxon>
        <taxon>Pseudomonadati</taxon>
        <taxon>Pseudomonadota</taxon>
        <taxon>Betaproteobacteria</taxon>
        <taxon>Burkholderiales</taxon>
        <taxon>Burkholderiaceae</taxon>
        <taxon>Polynucleobacter</taxon>
    </lineage>
</organism>
<feature type="domain" description="D-isomer specific 2-hydroxyacid dehydrogenase NAD-binding" evidence="6">
    <location>
        <begin position="110"/>
        <end position="284"/>
    </location>
</feature>
<proteinExistence type="inferred from homology"/>
<evidence type="ECO:0000256" key="1">
    <source>
        <dbReference type="ARBA" id="ARBA00005854"/>
    </source>
</evidence>
<dbReference type="Proteomes" id="UP000500806">
    <property type="component" value="Chromosome"/>
</dbReference>
<dbReference type="GO" id="GO:0047545">
    <property type="term" value="F:(S)-2-hydroxyglutarate dehydrogenase activity"/>
    <property type="evidence" value="ECO:0007669"/>
    <property type="project" value="UniProtKB-ARBA"/>
</dbReference>
<dbReference type="SUPFAM" id="SSF52283">
    <property type="entry name" value="Formate/glycerate dehydrogenase catalytic domain-like"/>
    <property type="match status" value="1"/>
</dbReference>
<dbReference type="Pfam" id="PF02826">
    <property type="entry name" value="2-Hacid_dh_C"/>
    <property type="match status" value="1"/>
</dbReference>
<dbReference type="CDD" id="cd12173">
    <property type="entry name" value="PGDH_4"/>
    <property type="match status" value="1"/>
</dbReference>
<dbReference type="GO" id="GO:0051287">
    <property type="term" value="F:NAD binding"/>
    <property type="evidence" value="ECO:0007669"/>
    <property type="project" value="InterPro"/>
</dbReference>
<dbReference type="PROSITE" id="PS00671">
    <property type="entry name" value="D_2_HYDROXYACID_DH_3"/>
    <property type="match status" value="1"/>
</dbReference>
<dbReference type="InterPro" id="IPR006140">
    <property type="entry name" value="D-isomer_DH_NAD-bd"/>
</dbReference>
<evidence type="ECO:0000313" key="7">
    <source>
        <dbReference type="EMBL" id="QKM62470.1"/>
    </source>
</evidence>
<keyword evidence="8" id="KW-1185">Reference proteome</keyword>
<keyword evidence="3" id="KW-0520">NAD</keyword>
<feature type="domain" description="D-isomer specific 2-hydroxyacid dehydrogenase catalytic" evidence="5">
    <location>
        <begin position="5"/>
        <end position="308"/>
    </location>
</feature>
<evidence type="ECO:0000259" key="6">
    <source>
        <dbReference type="Pfam" id="PF02826"/>
    </source>
</evidence>
<dbReference type="Gene3D" id="3.40.50.720">
    <property type="entry name" value="NAD(P)-binding Rossmann-like Domain"/>
    <property type="match status" value="2"/>
</dbReference>
<evidence type="ECO:0000256" key="2">
    <source>
        <dbReference type="ARBA" id="ARBA00023002"/>
    </source>
</evidence>
<dbReference type="GO" id="GO:0006564">
    <property type="term" value="P:L-serine biosynthetic process"/>
    <property type="evidence" value="ECO:0007669"/>
    <property type="project" value="UniProtKB-ARBA"/>
</dbReference>
<accession>A0A6M9PHY7</accession>
<dbReference type="EMBL" id="CP028941">
    <property type="protein sequence ID" value="QKM62470.1"/>
    <property type="molecule type" value="Genomic_DNA"/>
</dbReference>